<feature type="transmembrane region" description="Helical" evidence="5">
    <location>
        <begin position="180"/>
        <end position="198"/>
    </location>
</feature>
<feature type="transmembrane region" description="Helical" evidence="5">
    <location>
        <begin position="29"/>
        <end position="48"/>
    </location>
</feature>
<evidence type="ECO:0000313" key="10">
    <source>
        <dbReference type="Proteomes" id="UP001258945"/>
    </source>
</evidence>
<dbReference type="GO" id="GO:0140359">
    <property type="term" value="F:ABC-type transporter activity"/>
    <property type="evidence" value="ECO:0007669"/>
    <property type="project" value="InterPro"/>
</dbReference>
<dbReference type="RefSeq" id="WP_075797358.1">
    <property type="nucleotide sequence ID" value="NZ_CP015583.1"/>
</dbReference>
<dbReference type="InterPro" id="IPR051784">
    <property type="entry name" value="Nod_factor_ABC_transporter"/>
</dbReference>
<evidence type="ECO:0000256" key="2">
    <source>
        <dbReference type="ARBA" id="ARBA00022692"/>
    </source>
</evidence>
<dbReference type="InterPro" id="IPR013525">
    <property type="entry name" value="ABC2_TM"/>
</dbReference>
<protein>
    <submittedName>
        <fullName evidence="7 8">ABC transporter</fullName>
    </submittedName>
</protein>
<feature type="transmembrane region" description="Helical" evidence="5">
    <location>
        <begin position="60"/>
        <end position="78"/>
    </location>
</feature>
<keyword evidence="10" id="KW-1185">Reference proteome</keyword>
<evidence type="ECO:0000313" key="9">
    <source>
        <dbReference type="Proteomes" id="UP000185494"/>
    </source>
</evidence>
<reference evidence="7 9" key="1">
    <citation type="submission" date="2016-05" db="EMBL/GenBank/DDBJ databases">
        <title>Complete Genome and Methylome Analysis of Psychrotrophic Bacterial Isolates from Antarctic Lake Untersee.</title>
        <authorList>
            <person name="Fomenkov A."/>
            <person name="Akimov V.N."/>
            <person name="Vasilyeva L.V."/>
            <person name="Andersen D."/>
            <person name="Vincze T."/>
            <person name="Roberts R.J."/>
        </authorList>
    </citation>
    <scope>NUCLEOTIDE SEQUENCE [LARGE SCALE GENOMIC DNA]</scope>
    <source>
        <strain evidence="7 9">U14-5</strain>
    </source>
</reference>
<name>A0A1L7AC97_9PROT</name>
<evidence type="ECO:0000313" key="7">
    <source>
        <dbReference type="EMBL" id="APT56414.1"/>
    </source>
</evidence>
<dbReference type="Pfam" id="PF01061">
    <property type="entry name" value="ABC2_membrane"/>
    <property type="match status" value="1"/>
</dbReference>
<evidence type="ECO:0000256" key="4">
    <source>
        <dbReference type="ARBA" id="ARBA00023136"/>
    </source>
</evidence>
<keyword evidence="4 5" id="KW-0472">Membrane</keyword>
<sequence>MRPAARRVWGLMYRHLALYRHSWPRVLELAYWPILQILLWGFTSRWLAERGALGPDAGTGALIGGALIGGVLLWEVALRAQMGFSLTFLEEIWSRNLGHLFVSPLRPREMLAALMAMSLLRTLVALIPAAALAWLLYGFDVLALGPVLVLFFAALMLMGWAISLAVVAMILRHGAGAESLAWSLLFGLAPFAAVFYPVSALPEWVRPLSWALPAAHVFEGMRAALLDGHIAWGHLAAAFGLDALWLAAMGWVFLDQFRRARASGALVSIGE</sequence>
<proteinExistence type="predicted"/>
<dbReference type="STRING" id="257708.RGI145_04130"/>
<reference evidence="8" key="3">
    <citation type="submission" date="2023-09" db="EMBL/GenBank/DDBJ databases">
        <authorList>
            <person name="Schober I."/>
            <person name="Bunk B."/>
        </authorList>
    </citation>
    <scope>NUCLEOTIDE SEQUENCE</scope>
    <source>
        <strain evidence="8">DSM 103800</strain>
    </source>
</reference>
<dbReference type="GO" id="GO:0043190">
    <property type="term" value="C:ATP-binding cassette (ABC) transporter complex"/>
    <property type="evidence" value="ECO:0007669"/>
    <property type="project" value="InterPro"/>
</dbReference>
<evidence type="ECO:0000259" key="6">
    <source>
        <dbReference type="Pfam" id="PF01061"/>
    </source>
</evidence>
<feature type="domain" description="ABC-2 type transporter transmembrane" evidence="6">
    <location>
        <begin position="28"/>
        <end position="225"/>
    </location>
</feature>
<reference evidence="8 10" key="2">
    <citation type="journal article" date="2019" name="Microb. Pathog.">
        <title>Comparison of VITEK 2, MALDI-TOF MS, 16S rRNA gene sequencing, and whole-genome sequencing for identification of Roseomonas mucosa.</title>
        <authorList>
            <person name="Rudolph W.W."/>
            <person name="Gunzer F."/>
            <person name="Trauth M."/>
            <person name="Bunk B."/>
            <person name="Bigge R."/>
            <person name="Schrottner P."/>
        </authorList>
    </citation>
    <scope>NUCLEOTIDE SEQUENCE [LARGE SCALE GENOMIC DNA]</scope>
    <source>
        <strain evidence="8 10">DSM 103800</strain>
    </source>
</reference>
<dbReference type="Proteomes" id="UP000185494">
    <property type="component" value="Chromosome 1"/>
</dbReference>
<evidence type="ECO:0000313" key="8">
    <source>
        <dbReference type="EMBL" id="MDT8332218.1"/>
    </source>
</evidence>
<comment type="subcellular location">
    <subcellularLocation>
        <location evidence="1">Membrane</location>
        <topology evidence="1">Multi-pass membrane protein</topology>
    </subcellularLocation>
</comment>
<evidence type="ECO:0000256" key="1">
    <source>
        <dbReference type="ARBA" id="ARBA00004141"/>
    </source>
</evidence>
<gene>
    <name evidence="7" type="ORF">RGI145_04130</name>
    <name evidence="8" type="ORF">RQ831_14245</name>
</gene>
<dbReference type="Proteomes" id="UP001258945">
    <property type="component" value="Unassembled WGS sequence"/>
</dbReference>
<keyword evidence="3 5" id="KW-1133">Transmembrane helix</keyword>
<dbReference type="AlphaFoldDB" id="A0A1L7AC97"/>
<keyword evidence="2 5" id="KW-0812">Transmembrane</keyword>
<dbReference type="EMBL" id="CP015583">
    <property type="protein sequence ID" value="APT56414.1"/>
    <property type="molecule type" value="Genomic_DNA"/>
</dbReference>
<dbReference type="PANTHER" id="PTHR43229">
    <property type="entry name" value="NODULATION PROTEIN J"/>
    <property type="match status" value="1"/>
</dbReference>
<dbReference type="InterPro" id="IPR000412">
    <property type="entry name" value="ABC_2_transport"/>
</dbReference>
<dbReference type="PANTHER" id="PTHR43229:SF2">
    <property type="entry name" value="NODULATION PROTEIN J"/>
    <property type="match status" value="1"/>
</dbReference>
<dbReference type="KEGG" id="rgi:RGI145_04130"/>
<feature type="transmembrane region" description="Helical" evidence="5">
    <location>
        <begin position="231"/>
        <end position="254"/>
    </location>
</feature>
<evidence type="ECO:0000256" key="5">
    <source>
        <dbReference type="SAM" id="Phobius"/>
    </source>
</evidence>
<dbReference type="eggNOG" id="COG0842">
    <property type="taxonomic scope" value="Bacteria"/>
</dbReference>
<organism evidence="7 9">
    <name type="scientific">Roseomonas gilardii</name>
    <dbReference type="NCBI Taxonomy" id="257708"/>
    <lineage>
        <taxon>Bacteria</taxon>
        <taxon>Pseudomonadati</taxon>
        <taxon>Pseudomonadota</taxon>
        <taxon>Alphaproteobacteria</taxon>
        <taxon>Acetobacterales</taxon>
        <taxon>Roseomonadaceae</taxon>
        <taxon>Roseomonas</taxon>
    </lineage>
</organism>
<evidence type="ECO:0000256" key="3">
    <source>
        <dbReference type="ARBA" id="ARBA00022989"/>
    </source>
</evidence>
<dbReference type="PIRSF" id="PIRSF006648">
    <property type="entry name" value="DrrB"/>
    <property type="match status" value="1"/>
</dbReference>
<feature type="transmembrane region" description="Helical" evidence="5">
    <location>
        <begin position="143"/>
        <end position="168"/>
    </location>
</feature>
<feature type="transmembrane region" description="Helical" evidence="5">
    <location>
        <begin position="111"/>
        <end position="137"/>
    </location>
</feature>
<dbReference type="EMBL" id="JAVVDO010000024">
    <property type="protein sequence ID" value="MDT8332218.1"/>
    <property type="molecule type" value="Genomic_DNA"/>
</dbReference>
<accession>A0A1L7AC97</accession>